<dbReference type="InterPro" id="IPR004046">
    <property type="entry name" value="GST_C"/>
</dbReference>
<evidence type="ECO:0000259" key="2">
    <source>
        <dbReference type="PROSITE" id="PS50405"/>
    </source>
</evidence>
<dbReference type="InterPro" id="IPR004045">
    <property type="entry name" value="Glutathione_S-Trfase_N"/>
</dbReference>
<dbReference type="Gene3D" id="1.20.1050.10">
    <property type="match status" value="1"/>
</dbReference>
<comment type="caution">
    <text evidence="3">The sequence shown here is derived from an EMBL/GenBank/DDBJ whole genome shotgun (WGS) entry which is preliminary data.</text>
</comment>
<dbReference type="InterPro" id="IPR036282">
    <property type="entry name" value="Glutathione-S-Trfase_C_sf"/>
</dbReference>
<keyword evidence="3" id="KW-0808">Transferase</keyword>
<dbReference type="SFLD" id="SFLDS00019">
    <property type="entry name" value="Glutathione_Transferase_(cytos"/>
    <property type="match status" value="1"/>
</dbReference>
<feature type="domain" description="GST N-terminal" evidence="1">
    <location>
        <begin position="1"/>
        <end position="79"/>
    </location>
</feature>
<dbReference type="OrthoDB" id="6258999at2"/>
<feature type="domain" description="GST C-terminal" evidence="2">
    <location>
        <begin position="84"/>
        <end position="214"/>
    </location>
</feature>
<dbReference type="PROSITE" id="PS50405">
    <property type="entry name" value="GST_CTER"/>
    <property type="match status" value="1"/>
</dbReference>
<proteinExistence type="predicted"/>
<dbReference type="Pfam" id="PF14497">
    <property type="entry name" value="GST_C_3"/>
    <property type="match status" value="1"/>
</dbReference>
<dbReference type="SUPFAM" id="SSF52833">
    <property type="entry name" value="Thioredoxin-like"/>
    <property type="match status" value="1"/>
</dbReference>
<sequence>MPKILGVPPSPYVRKVILAHEHKNMPYEVQMMMPGSDDAAFRAVSPLGKVPVYVTDDGFSFADSSVMIAYLEKTNSTNSLYPDDANDYAQALWFEEYADTKLTEVTAALYFQRVVGPAFFNHTTDVERCQEVINELIPPQLAYLESKLTGDFFVGDKLSIADICIGGSLVNLLHADYELDTATYPKLAAFQQRFFSIPMVKQCIESEQQMFAGAKS</sequence>
<dbReference type="InterPro" id="IPR010987">
    <property type="entry name" value="Glutathione-S-Trfase_C-like"/>
</dbReference>
<dbReference type="RefSeq" id="WP_116008728.1">
    <property type="nucleotide sequence ID" value="NZ_QUOU01000001.1"/>
</dbReference>
<dbReference type="SFLD" id="SFLDG00358">
    <property type="entry name" value="Main_(cytGST)"/>
    <property type="match status" value="1"/>
</dbReference>
<dbReference type="SUPFAM" id="SSF47616">
    <property type="entry name" value="GST C-terminal domain-like"/>
    <property type="match status" value="1"/>
</dbReference>
<dbReference type="Pfam" id="PF13417">
    <property type="entry name" value="GST_N_3"/>
    <property type="match status" value="1"/>
</dbReference>
<dbReference type="PROSITE" id="PS50404">
    <property type="entry name" value="GST_NTER"/>
    <property type="match status" value="1"/>
</dbReference>
<dbReference type="InterPro" id="IPR040079">
    <property type="entry name" value="Glutathione_S-Trfase"/>
</dbReference>
<dbReference type="AlphaFoldDB" id="A0A3E0TSZ5"/>
<reference evidence="3 4" key="1">
    <citation type="submission" date="2018-08" db="EMBL/GenBank/DDBJ databases">
        <title>Thalassotalea euphylliae genome.</title>
        <authorList>
            <person name="Summers S."/>
            <person name="Rice S.A."/>
            <person name="Freckelton M.L."/>
            <person name="Nedved B.T."/>
            <person name="Hadfield M.G."/>
        </authorList>
    </citation>
    <scope>NUCLEOTIDE SEQUENCE [LARGE SCALE GENOMIC DNA]</scope>
    <source>
        <strain evidence="3 4">H1</strain>
    </source>
</reference>
<name>A0A3E0TSZ5_9GAMM</name>
<organism evidence="3 4">
    <name type="scientific">Thalassotalea euphylliae</name>
    <dbReference type="NCBI Taxonomy" id="1655234"/>
    <lineage>
        <taxon>Bacteria</taxon>
        <taxon>Pseudomonadati</taxon>
        <taxon>Pseudomonadota</taxon>
        <taxon>Gammaproteobacteria</taxon>
        <taxon>Alteromonadales</taxon>
        <taxon>Colwelliaceae</taxon>
        <taxon>Thalassotalea</taxon>
    </lineage>
</organism>
<accession>A0A3E0TSZ5</accession>
<gene>
    <name evidence="3" type="ORF">DXX93_14570</name>
</gene>
<dbReference type="InterPro" id="IPR036249">
    <property type="entry name" value="Thioredoxin-like_sf"/>
</dbReference>
<evidence type="ECO:0000259" key="1">
    <source>
        <dbReference type="PROSITE" id="PS50404"/>
    </source>
</evidence>
<dbReference type="Proteomes" id="UP000256478">
    <property type="component" value="Unassembled WGS sequence"/>
</dbReference>
<dbReference type="Gene3D" id="3.40.30.10">
    <property type="entry name" value="Glutaredoxin"/>
    <property type="match status" value="1"/>
</dbReference>
<dbReference type="GO" id="GO:0016740">
    <property type="term" value="F:transferase activity"/>
    <property type="evidence" value="ECO:0007669"/>
    <property type="project" value="UniProtKB-KW"/>
</dbReference>
<dbReference type="EMBL" id="QUOU01000001">
    <property type="protein sequence ID" value="REL27658.1"/>
    <property type="molecule type" value="Genomic_DNA"/>
</dbReference>
<dbReference type="PANTHER" id="PTHR44051:SF9">
    <property type="entry name" value="GLUTATHIONE S-TRANSFERASE 1"/>
    <property type="match status" value="1"/>
</dbReference>
<dbReference type="CDD" id="cd03192">
    <property type="entry name" value="GST_C_Sigma_like"/>
    <property type="match status" value="1"/>
</dbReference>
<dbReference type="PANTHER" id="PTHR44051">
    <property type="entry name" value="GLUTATHIONE S-TRANSFERASE-RELATED"/>
    <property type="match status" value="1"/>
</dbReference>
<protein>
    <submittedName>
        <fullName evidence="3">Glutathione S-transferase family protein</fullName>
    </submittedName>
</protein>
<evidence type="ECO:0000313" key="3">
    <source>
        <dbReference type="EMBL" id="REL27658.1"/>
    </source>
</evidence>
<evidence type="ECO:0000313" key="4">
    <source>
        <dbReference type="Proteomes" id="UP000256478"/>
    </source>
</evidence>